<reference evidence="8" key="2">
    <citation type="submission" date="2020-05" db="UniProtKB">
        <authorList>
            <consortium name="Ensembl"/>
        </authorList>
    </citation>
    <scope>IDENTIFICATION</scope>
</reference>
<evidence type="ECO:0000256" key="3">
    <source>
        <dbReference type="ARBA" id="ARBA00023157"/>
    </source>
</evidence>
<feature type="domain" description="Laminin G" evidence="7">
    <location>
        <begin position="68"/>
        <end position="244"/>
    </location>
</feature>
<name>A0A6I8Q0P3_XENTR</name>
<organism evidence="8">
    <name type="scientific">Xenopus tropicalis</name>
    <name type="common">Western clawed frog</name>
    <name type="synonym">Silurana tropicalis</name>
    <dbReference type="NCBI Taxonomy" id="8364"/>
    <lineage>
        <taxon>Eukaryota</taxon>
        <taxon>Metazoa</taxon>
        <taxon>Chordata</taxon>
        <taxon>Craniata</taxon>
        <taxon>Vertebrata</taxon>
        <taxon>Euteleostomi</taxon>
        <taxon>Amphibia</taxon>
        <taxon>Batrachia</taxon>
        <taxon>Anura</taxon>
        <taxon>Pipoidea</taxon>
        <taxon>Pipidae</taxon>
        <taxon>Xenopodinae</taxon>
        <taxon>Xenopus</taxon>
        <taxon>Silurana</taxon>
    </lineage>
</organism>
<dbReference type="InterPro" id="IPR013320">
    <property type="entry name" value="ConA-like_dom_sf"/>
</dbReference>
<keyword evidence="3 5" id="KW-1015">Disulfide bond</keyword>
<protein>
    <submittedName>
        <fullName evidence="8 10">Sex hormone-binding globulin</fullName>
    </submittedName>
</protein>
<evidence type="ECO:0000313" key="8">
    <source>
        <dbReference type="Ensembl" id="ENSXETP00000062569"/>
    </source>
</evidence>
<dbReference type="InterPro" id="IPR001791">
    <property type="entry name" value="Laminin_G"/>
</dbReference>
<feature type="chain" id="PRO_5044633841" evidence="6">
    <location>
        <begin position="36"/>
        <end position="442"/>
    </location>
</feature>
<dbReference type="KEGG" id="xtr:100498622"/>
<dbReference type="OrthoDB" id="6275838at2759"/>
<accession>A0A6I8Q0P3</accession>
<reference evidence="10" key="3">
    <citation type="submission" date="2025-04" db="UniProtKB">
        <authorList>
            <consortium name="RefSeq"/>
        </authorList>
    </citation>
    <scope>IDENTIFICATION</scope>
    <source>
        <strain evidence="10">Nigerian</strain>
        <tissue evidence="10">Liver and blood</tissue>
    </source>
</reference>
<evidence type="ECO:0000313" key="10">
    <source>
        <dbReference type="RefSeq" id="XP_002933384.2"/>
    </source>
</evidence>
<dbReference type="Gene3D" id="2.60.120.200">
    <property type="match status" value="2"/>
</dbReference>
<sequence>MHSICSKASLIMTALGWLALPLALSLLSWPASVLTSPPPALSHDSALQQQLAQEVTCSSGKPTRSSDSLFLGSGDEQHLLHMEFQFSELTSNQSSFDFRTYDPDGIIFYGDVGKGNWFVLGLREGKLEVQMNNANGQMLLSKWGPHISDGTWRKVTVDSGTNTIEVRVDGELVVKLIHHVSPQPSAQVPSQLSIVVGNLPAGSDNQLIKPIQPALDGCMRNWAWVKKDARVLEEALNTDENRRCFEQESPGSFFPSNGYVVFKPEMLHTIDIETWGLSVKLLFRVVENGGILLVLRDGSKVSALTVALDCQKKALTMALGGNLMHSESLPEHVCAGHWEFRELHIKTSEINGNQTKYTVLWDVKPADLKALKDVWLDPAAQLFVGGIPDNSPDYEPYFSGCLKLTVQGRAVSLDLAQYKHPHVRTHSCPQGTEIKPCSWVEP</sequence>
<evidence type="ECO:0000256" key="1">
    <source>
        <dbReference type="ARBA" id="ARBA00004613"/>
    </source>
</evidence>
<comment type="subcellular location">
    <subcellularLocation>
        <location evidence="1">Secreted</location>
    </subcellularLocation>
</comment>
<feature type="domain" description="Laminin G" evidence="7">
    <location>
        <begin position="249"/>
        <end position="428"/>
    </location>
</feature>
<dbReference type="Pfam" id="PF00054">
    <property type="entry name" value="Laminin_G_1"/>
    <property type="match status" value="1"/>
</dbReference>
<dbReference type="SMART" id="SM00282">
    <property type="entry name" value="LamG"/>
    <property type="match status" value="2"/>
</dbReference>
<dbReference type="GeneTree" id="ENSGT00940000154035"/>
<dbReference type="InterPro" id="IPR051145">
    <property type="entry name" value="GAS-SHBG-PROS"/>
</dbReference>
<dbReference type="CDD" id="cd00110">
    <property type="entry name" value="LamG"/>
    <property type="match status" value="1"/>
</dbReference>
<dbReference type="PROSITE" id="PS50025">
    <property type="entry name" value="LAM_G_DOMAIN"/>
    <property type="match status" value="2"/>
</dbReference>
<evidence type="ECO:0000259" key="7">
    <source>
        <dbReference type="PROSITE" id="PS50025"/>
    </source>
</evidence>
<keyword evidence="9" id="KW-1185">Reference proteome</keyword>
<dbReference type="GO" id="GO:0005576">
    <property type="term" value="C:extracellular region"/>
    <property type="evidence" value="ECO:0007669"/>
    <property type="project" value="UniProtKB-SubCell"/>
</dbReference>
<feature type="disulfide bond" evidence="5">
    <location>
        <begin position="401"/>
        <end position="428"/>
    </location>
</feature>
<comment type="caution">
    <text evidence="5">Lacks conserved residue(s) required for the propagation of feature annotation.</text>
</comment>
<evidence type="ECO:0000256" key="5">
    <source>
        <dbReference type="PROSITE-ProRule" id="PRU00122"/>
    </source>
</evidence>
<dbReference type="OMA" id="HMEFQFS"/>
<dbReference type="GeneID" id="100498622"/>
<evidence type="ECO:0000313" key="11">
    <source>
        <dbReference type="Xenbase" id="XB-GENE-29084363"/>
    </source>
</evidence>
<evidence type="ECO:0000256" key="4">
    <source>
        <dbReference type="ARBA" id="ARBA00023180"/>
    </source>
</evidence>
<dbReference type="RefSeq" id="XP_002933384.2">
    <property type="nucleotide sequence ID" value="XM_002933338.5"/>
</dbReference>
<dbReference type="Ensembl" id="ENSXETT00000064700">
    <property type="protein sequence ID" value="ENSXETP00000062569"/>
    <property type="gene ID" value="ENSXETG00000030812"/>
</dbReference>
<evidence type="ECO:0000256" key="2">
    <source>
        <dbReference type="ARBA" id="ARBA00022525"/>
    </source>
</evidence>
<dbReference type="AlphaFoldDB" id="A0A6I8Q0P3"/>
<dbReference type="PANTHER" id="PTHR24040">
    <property type="entry name" value="LAMININ G-LIKE DOMAIN-CONTAINING PROTEIN"/>
    <property type="match status" value="1"/>
</dbReference>
<evidence type="ECO:0000313" key="9">
    <source>
        <dbReference type="Proteomes" id="UP000008143"/>
    </source>
</evidence>
<dbReference type="Pfam" id="PF02210">
    <property type="entry name" value="Laminin_G_2"/>
    <property type="match status" value="1"/>
</dbReference>
<dbReference type="Bgee" id="ENSXETG00000030812">
    <property type="expression patterns" value="Expressed in skeletal muscle tissue and 7 other cell types or tissues"/>
</dbReference>
<keyword evidence="2" id="KW-0964">Secreted</keyword>
<dbReference type="Xenbase" id="XB-GENE-29084363">
    <property type="gene designation" value="LOC100498622"/>
</dbReference>
<dbReference type="PANTHER" id="PTHR24040:SF15">
    <property type="entry name" value="VITAMIN K-DEPENDENT PROTEIN S-LIKE"/>
    <property type="match status" value="1"/>
</dbReference>
<reference evidence="8" key="1">
    <citation type="journal article" date="2010" name="Science">
        <title>The genome of the Western clawed frog Xenopus tropicalis.</title>
        <authorList>
            <person name="Hellsten U."/>
            <person name="Harland R.M."/>
            <person name="Gilchrist M.J."/>
            <person name="Hendrix D."/>
            <person name="Jurka J."/>
            <person name="Kapitonov V."/>
            <person name="Ovcharenko I."/>
            <person name="Putnam N.H."/>
            <person name="Shu S."/>
            <person name="Taher L."/>
            <person name="Blitz I.L."/>
            <person name="Blumberg B."/>
            <person name="Dichmann D.S."/>
            <person name="Dubchak I."/>
            <person name="Amaya E."/>
            <person name="Detter J.C."/>
            <person name="Fletcher R."/>
            <person name="Gerhard D.S."/>
            <person name="Goodstein D."/>
            <person name="Graves T."/>
            <person name="Grigoriev I.V."/>
            <person name="Grimwood J."/>
            <person name="Kawashima T."/>
            <person name="Lindquist E."/>
            <person name="Lucas S.M."/>
            <person name="Mead P.E."/>
            <person name="Mitros T."/>
            <person name="Ogino H."/>
            <person name="Ohta Y."/>
            <person name="Poliakov A.V."/>
            <person name="Pollet N."/>
            <person name="Robert J."/>
            <person name="Salamov A."/>
            <person name="Sater A.K."/>
            <person name="Schmutz J."/>
            <person name="Terry A."/>
            <person name="Vize P.D."/>
            <person name="Warren W.C."/>
            <person name="Wells D."/>
            <person name="Wills A."/>
            <person name="Wilson R.K."/>
            <person name="Zimmerman L.B."/>
            <person name="Zorn A.M."/>
            <person name="Grainger R."/>
            <person name="Grammer T."/>
            <person name="Khokha M.K."/>
            <person name="Richardson P.M."/>
            <person name="Rokhsar D.S."/>
        </authorList>
    </citation>
    <scope>NUCLEOTIDE SEQUENCE [LARGE SCALE GENOMIC DNA]</scope>
    <source>
        <strain evidence="8">Nigerian</strain>
    </source>
</reference>
<dbReference type="Proteomes" id="UP000008143">
    <property type="component" value="Chromosome 5"/>
</dbReference>
<evidence type="ECO:0000256" key="6">
    <source>
        <dbReference type="SAM" id="SignalP"/>
    </source>
</evidence>
<keyword evidence="6" id="KW-0732">Signal</keyword>
<keyword evidence="4" id="KW-0325">Glycoprotein</keyword>
<gene>
    <name evidence="8 10 11" type="primary">LOC100498622</name>
</gene>
<dbReference type="AGR" id="Xenbase:XB-GENE-29084363"/>
<feature type="signal peptide" evidence="6">
    <location>
        <begin position="1"/>
        <end position="35"/>
    </location>
</feature>
<dbReference type="SUPFAM" id="SSF49899">
    <property type="entry name" value="Concanavalin A-like lectins/glucanases"/>
    <property type="match status" value="2"/>
</dbReference>
<proteinExistence type="predicted"/>